<dbReference type="RefSeq" id="WP_000069634.1">
    <property type="nucleotide sequence ID" value="NZ_GL891924.1"/>
</dbReference>
<accession>A0A828SS30</accession>
<reference evidence="1 2" key="1">
    <citation type="submission" date="2011-04" db="EMBL/GenBank/DDBJ databases">
        <authorList>
            <person name="Weinstock G."/>
            <person name="Sodergren E."/>
            <person name="Clifton S."/>
            <person name="Fulton L."/>
            <person name="Fulton B."/>
            <person name="Courtney L."/>
            <person name="Fronick C."/>
            <person name="Harrison M."/>
            <person name="Strong C."/>
            <person name="Farmer C."/>
            <person name="Delahaunty K."/>
            <person name="Markovic C."/>
            <person name="Hall O."/>
            <person name="Minx P."/>
            <person name="Tomlinson C."/>
            <person name="Mitreva M."/>
            <person name="Hou S."/>
            <person name="Chen J."/>
            <person name="Wollam A."/>
            <person name="Pepin K.H."/>
            <person name="Johnson M."/>
            <person name="Bhonagiri V."/>
            <person name="Zhang X."/>
            <person name="Suruliraj S."/>
            <person name="Warren W."/>
            <person name="Chinwalla A."/>
            <person name="Mardis E.R."/>
            <person name="Wilson R.K."/>
        </authorList>
    </citation>
    <scope>NUCLEOTIDE SEQUENCE [LARGE SCALE GENOMIC DNA]</scope>
    <source>
        <strain evidence="1 2">6014059</strain>
    </source>
</reference>
<sequence>MSNNNEFLNITTNNVGEVKINGKSYFGRSVVVNGTSVTVDGNTVSGLEPNIKVEVLGSCESVNTTSGDVHIKEAAQQVKTMSGDVTCGNVFGNVSTMSGDVKCGDISGSVSTMSGDILNKG</sequence>
<organism evidence="1 2">
    <name type="scientific">Acinetobacter baumannii 6014059</name>
    <dbReference type="NCBI Taxonomy" id="525242"/>
    <lineage>
        <taxon>Bacteria</taxon>
        <taxon>Pseudomonadati</taxon>
        <taxon>Pseudomonadota</taxon>
        <taxon>Gammaproteobacteria</taxon>
        <taxon>Moraxellales</taxon>
        <taxon>Moraxellaceae</taxon>
        <taxon>Acinetobacter</taxon>
        <taxon>Acinetobacter calcoaceticus/baumannii complex</taxon>
    </lineage>
</organism>
<proteinExistence type="predicted"/>
<dbReference type="EMBL" id="ACYS02000142">
    <property type="protein sequence ID" value="EGJ67498.1"/>
    <property type="molecule type" value="Genomic_DNA"/>
</dbReference>
<dbReference type="Proteomes" id="UP000003204">
    <property type="component" value="Unassembled WGS sequence"/>
</dbReference>
<gene>
    <name evidence="1" type="ORF">HMPREF0022_02711</name>
</gene>
<evidence type="ECO:0008006" key="3">
    <source>
        <dbReference type="Google" id="ProtNLM"/>
    </source>
</evidence>
<comment type="caution">
    <text evidence="1">The sequence shown here is derived from an EMBL/GenBank/DDBJ whole genome shotgun (WGS) entry which is preliminary data.</text>
</comment>
<evidence type="ECO:0000313" key="2">
    <source>
        <dbReference type="Proteomes" id="UP000003204"/>
    </source>
</evidence>
<protein>
    <recommendedName>
        <fullName evidence="3">Polymer-forming cytoskeletal family protein</fullName>
    </recommendedName>
</protein>
<name>A0A828SS30_ACIBA</name>
<evidence type="ECO:0000313" key="1">
    <source>
        <dbReference type="EMBL" id="EGJ67498.1"/>
    </source>
</evidence>
<dbReference type="AlphaFoldDB" id="A0A828SS30"/>